<dbReference type="PANTHER" id="PTHR34040:SF7">
    <property type="entry name" value="SURFACE PRESENTATION OF ANTIGENS PROTEIN SPAQ"/>
    <property type="match status" value="1"/>
</dbReference>
<keyword evidence="7 8" id="KW-0472">Membrane</keyword>
<keyword evidence="4 8" id="KW-0812">Transmembrane</keyword>
<evidence type="ECO:0000256" key="1">
    <source>
        <dbReference type="ARBA" id="ARBA00004651"/>
    </source>
</evidence>
<evidence type="ECO:0000256" key="2">
    <source>
        <dbReference type="ARBA" id="ARBA00006156"/>
    </source>
</evidence>
<comment type="subcellular location">
    <subcellularLocation>
        <location evidence="1">Cell membrane</location>
        <topology evidence="1">Multi-pass membrane protein</topology>
    </subcellularLocation>
</comment>
<comment type="caution">
    <text evidence="9">The sequence shown here is derived from an EMBL/GenBank/DDBJ whole genome shotgun (WGS) entry which is preliminary data.</text>
</comment>
<evidence type="ECO:0000256" key="5">
    <source>
        <dbReference type="ARBA" id="ARBA00022989"/>
    </source>
</evidence>
<sequence length="87" mass="9382">MTESLALFKQALWLVVMLSAPPLIVATLLGVVTSLVQALTQIQDQTLPYVIKLVSVSVTLLLTGRWIGSEVITLCTRCMDLIAGVGR</sequence>
<evidence type="ECO:0000313" key="10">
    <source>
        <dbReference type="Proteomes" id="UP001371218"/>
    </source>
</evidence>
<evidence type="ECO:0000256" key="6">
    <source>
        <dbReference type="ARBA" id="ARBA00023026"/>
    </source>
</evidence>
<evidence type="ECO:0000256" key="3">
    <source>
        <dbReference type="ARBA" id="ARBA00022475"/>
    </source>
</evidence>
<dbReference type="RefSeq" id="WP_341424327.1">
    <property type="nucleotide sequence ID" value="NZ_JBBUTG010000002.1"/>
</dbReference>
<evidence type="ECO:0000256" key="7">
    <source>
        <dbReference type="ARBA" id="ARBA00023136"/>
    </source>
</evidence>
<evidence type="ECO:0000256" key="4">
    <source>
        <dbReference type="ARBA" id="ARBA00022692"/>
    </source>
</evidence>
<dbReference type="PRINTS" id="PR00952">
    <property type="entry name" value="TYPE3IMQPROT"/>
</dbReference>
<accession>A0ABU9BJ35</accession>
<keyword evidence="5 8" id="KW-1133">Transmembrane helix</keyword>
<proteinExistence type="inferred from homology"/>
<dbReference type="Pfam" id="PF01313">
    <property type="entry name" value="Bac_export_3"/>
    <property type="match status" value="1"/>
</dbReference>
<feature type="transmembrane region" description="Helical" evidence="8">
    <location>
        <begin position="49"/>
        <end position="68"/>
    </location>
</feature>
<reference evidence="9 10" key="1">
    <citation type="submission" date="2024-04" db="EMBL/GenBank/DDBJ databases">
        <title>Novel species of the genus Ideonella isolated from streams.</title>
        <authorList>
            <person name="Lu H."/>
        </authorList>
    </citation>
    <scope>NUCLEOTIDE SEQUENCE [LARGE SCALE GENOMIC DNA]</scope>
    <source>
        <strain evidence="9 10">DXS29W</strain>
    </source>
</reference>
<feature type="transmembrane region" description="Helical" evidence="8">
    <location>
        <begin position="12"/>
        <end position="37"/>
    </location>
</feature>
<name>A0ABU9BJ35_9BURK</name>
<dbReference type="InterPro" id="IPR006306">
    <property type="entry name" value="T3SS_HrpO"/>
</dbReference>
<gene>
    <name evidence="9" type="primary">sctS</name>
    <name evidence="9" type="ORF">AACH06_03940</name>
</gene>
<organism evidence="9 10">
    <name type="scientific">Ideonella lacteola</name>
    <dbReference type="NCBI Taxonomy" id="2984193"/>
    <lineage>
        <taxon>Bacteria</taxon>
        <taxon>Pseudomonadati</taxon>
        <taxon>Pseudomonadota</taxon>
        <taxon>Betaproteobacteria</taxon>
        <taxon>Burkholderiales</taxon>
        <taxon>Sphaerotilaceae</taxon>
        <taxon>Ideonella</taxon>
    </lineage>
</organism>
<dbReference type="PANTHER" id="PTHR34040">
    <property type="entry name" value="FLAGELLAR BIOSYNTHETIC PROTEIN FLIQ"/>
    <property type="match status" value="1"/>
</dbReference>
<evidence type="ECO:0000256" key="8">
    <source>
        <dbReference type="SAM" id="Phobius"/>
    </source>
</evidence>
<dbReference type="EMBL" id="JBBUTG010000002">
    <property type="protein sequence ID" value="MEK8029964.1"/>
    <property type="molecule type" value="Genomic_DNA"/>
</dbReference>
<comment type="similarity">
    <text evidence="2">Belongs to the FliQ/MopD/SpaQ family.</text>
</comment>
<keyword evidence="6" id="KW-0843">Virulence</keyword>
<dbReference type="InterPro" id="IPR002191">
    <property type="entry name" value="Bac_export_3"/>
</dbReference>
<dbReference type="NCBIfam" id="TIGR01403">
    <property type="entry name" value="fliQ_rel_III"/>
    <property type="match status" value="1"/>
</dbReference>
<keyword evidence="3" id="KW-1003">Cell membrane</keyword>
<dbReference type="PIRSF" id="PIRSF004669">
    <property type="entry name" value="FliQ"/>
    <property type="match status" value="1"/>
</dbReference>
<dbReference type="Proteomes" id="UP001371218">
    <property type="component" value="Unassembled WGS sequence"/>
</dbReference>
<evidence type="ECO:0000313" key="9">
    <source>
        <dbReference type="EMBL" id="MEK8029964.1"/>
    </source>
</evidence>
<keyword evidence="10" id="KW-1185">Reference proteome</keyword>
<protein>
    <submittedName>
        <fullName evidence="9">Type III secretion system export apparatus subunit SctS</fullName>
    </submittedName>
</protein>